<dbReference type="HAMAP" id="MF_01676">
    <property type="entry name" value="AhpD"/>
    <property type="match status" value="1"/>
</dbReference>
<dbReference type="GO" id="GO:0006979">
    <property type="term" value="P:response to oxidative stress"/>
    <property type="evidence" value="ECO:0007669"/>
    <property type="project" value="InterPro"/>
</dbReference>
<evidence type="ECO:0000313" key="9">
    <source>
        <dbReference type="Proteomes" id="UP000280296"/>
    </source>
</evidence>
<sequence length="177" mass="18991">MSALDTLKESLVDDTKDLRLNLGNVLSSGSLDARQRYSVALTSALFLNDEELAGAIREDGKEHLDDSAVADAKAAAAIMAMNTVYYRFRHMIGKESYAQRQAGLRMGRMARPATDKATFELASIACAALAGCEMCLKAHEAGLIKEGVSEEQVHDAVRIAAVVRGFQTALVASKLEG</sequence>
<comment type="caution">
    <text evidence="8">The sequence shown here is derived from an EMBL/GenBank/DDBJ whole genome shotgun (WGS) entry which is preliminary data.</text>
</comment>
<dbReference type="Proteomes" id="UP000280296">
    <property type="component" value="Unassembled WGS sequence"/>
</dbReference>
<proteinExistence type="inferred from homology"/>
<dbReference type="EMBL" id="RYZH01000041">
    <property type="protein sequence ID" value="RUL85299.1"/>
    <property type="molecule type" value="Genomic_DNA"/>
</dbReference>
<dbReference type="NCBIfam" id="TIGR00778">
    <property type="entry name" value="ahpD_dom"/>
    <property type="match status" value="1"/>
</dbReference>
<dbReference type="InterPro" id="IPR004674">
    <property type="entry name" value="AhpD"/>
</dbReference>
<dbReference type="Gene3D" id="1.20.1290.10">
    <property type="entry name" value="AhpD-like"/>
    <property type="match status" value="1"/>
</dbReference>
<dbReference type="SUPFAM" id="SSF69118">
    <property type="entry name" value="AhpD-like"/>
    <property type="match status" value="1"/>
</dbReference>
<dbReference type="OrthoDB" id="9801997at2"/>
<comment type="catalytic activity">
    <reaction evidence="6">
        <text>N(6)-[(R)-dihydrolipoyl]-L-lysyl-[lipoyl-carrier protein] + a hydroperoxide = N(6)-[(R)-lipoyl]-L-lysyl-[lipoyl-carrier protein] + an alcohol + H2O</text>
        <dbReference type="Rhea" id="RHEA:62636"/>
        <dbReference type="Rhea" id="RHEA-COMP:10502"/>
        <dbReference type="Rhea" id="RHEA-COMP:16355"/>
        <dbReference type="ChEBI" id="CHEBI:15377"/>
        <dbReference type="ChEBI" id="CHEBI:30879"/>
        <dbReference type="ChEBI" id="CHEBI:35924"/>
        <dbReference type="ChEBI" id="CHEBI:83099"/>
        <dbReference type="ChEBI" id="CHEBI:83100"/>
        <dbReference type="EC" id="1.11.1.28"/>
    </reaction>
</comment>
<dbReference type="EC" id="1.11.1.28" evidence="6"/>
<dbReference type="GO" id="GO:0032843">
    <property type="term" value="F:hydroperoxide reductase activity"/>
    <property type="evidence" value="ECO:0007669"/>
    <property type="project" value="InterPro"/>
</dbReference>
<evidence type="ECO:0000259" key="7">
    <source>
        <dbReference type="Pfam" id="PF02627"/>
    </source>
</evidence>
<dbReference type="InterPro" id="IPR029032">
    <property type="entry name" value="AhpD-like"/>
</dbReference>
<evidence type="ECO:0000313" key="8">
    <source>
        <dbReference type="EMBL" id="RUL85299.1"/>
    </source>
</evidence>
<dbReference type="Pfam" id="PF02627">
    <property type="entry name" value="CMD"/>
    <property type="match status" value="1"/>
</dbReference>
<dbReference type="InterPro" id="IPR003779">
    <property type="entry name" value="CMD-like"/>
</dbReference>
<keyword evidence="5 6" id="KW-0676">Redox-active center</keyword>
<evidence type="ECO:0000256" key="4">
    <source>
        <dbReference type="ARBA" id="ARBA00023157"/>
    </source>
</evidence>
<comment type="function">
    <text evidence="6">Antioxidant protein with alkyl hydroperoxidase activity. Required for the reduction of the AhpC active site cysteine residues and for the regeneration of the AhpC enzyme activity.</text>
</comment>
<protein>
    <recommendedName>
        <fullName evidence="6">Alkyl hydroperoxide reductase AhpD</fullName>
        <ecNumber evidence="6">1.11.1.28</ecNumber>
    </recommendedName>
    <alternativeName>
        <fullName evidence="6">Alkylhydroperoxidase AhpD</fullName>
    </alternativeName>
</protein>
<keyword evidence="9" id="KW-1185">Reference proteome</keyword>
<dbReference type="AlphaFoldDB" id="A0A432MFT7"/>
<dbReference type="PANTHER" id="PTHR33930">
    <property type="entry name" value="ALKYL HYDROPEROXIDE REDUCTASE AHPD"/>
    <property type="match status" value="1"/>
</dbReference>
<dbReference type="GO" id="GO:0051920">
    <property type="term" value="F:peroxiredoxin activity"/>
    <property type="evidence" value="ECO:0007669"/>
    <property type="project" value="InterPro"/>
</dbReference>
<evidence type="ECO:0000256" key="6">
    <source>
        <dbReference type="HAMAP-Rule" id="MF_01676"/>
    </source>
</evidence>
<keyword evidence="3 6" id="KW-0560">Oxidoreductase</keyword>
<reference evidence="8 9" key="2">
    <citation type="submission" date="2019-01" db="EMBL/GenBank/DDBJ databases">
        <title>Tautonia sociabilis, a novel thermotolerant planctomycete of Isosphaeraceae family, isolated from a 4000 m deep subterranean habitat.</title>
        <authorList>
            <person name="Kovaleva O.L."/>
            <person name="Elcheninov A.G."/>
            <person name="Van Heerden E."/>
            <person name="Toshchakov S.V."/>
            <person name="Novikov A."/>
            <person name="Bonch-Osmolovskaya E.A."/>
            <person name="Kublanov I.V."/>
        </authorList>
    </citation>
    <scope>NUCLEOTIDE SEQUENCE [LARGE SCALE GENOMIC DNA]</scope>
    <source>
        <strain evidence="8 9">GM2012</strain>
    </source>
</reference>
<evidence type="ECO:0000256" key="2">
    <source>
        <dbReference type="ARBA" id="ARBA00022862"/>
    </source>
</evidence>
<evidence type="ECO:0000256" key="3">
    <source>
        <dbReference type="ARBA" id="ARBA00023002"/>
    </source>
</evidence>
<feature type="disulfide bond" evidence="6">
    <location>
        <begin position="132"/>
        <end position="135"/>
    </location>
</feature>
<name>A0A432MFT7_9BACT</name>
<keyword evidence="1 6" id="KW-0575">Peroxidase</keyword>
<reference evidence="8 9" key="1">
    <citation type="submission" date="2018-12" db="EMBL/GenBank/DDBJ databases">
        <authorList>
            <person name="Toschakov S.V."/>
        </authorList>
    </citation>
    <scope>NUCLEOTIDE SEQUENCE [LARGE SCALE GENOMIC DNA]</scope>
    <source>
        <strain evidence="8 9">GM2012</strain>
    </source>
</reference>
<evidence type="ECO:0000256" key="5">
    <source>
        <dbReference type="ARBA" id="ARBA00023284"/>
    </source>
</evidence>
<dbReference type="GO" id="GO:0015036">
    <property type="term" value="F:disulfide oxidoreductase activity"/>
    <property type="evidence" value="ECO:0007669"/>
    <property type="project" value="TreeGrafter"/>
</dbReference>
<dbReference type="PANTHER" id="PTHR33930:SF7">
    <property type="entry name" value="ALKYL HYDROPEROXIDE REDUCTASE AHPD"/>
    <property type="match status" value="1"/>
</dbReference>
<keyword evidence="2 6" id="KW-0049">Antioxidant</keyword>
<feature type="active site" description="Proton donor" evidence="6">
    <location>
        <position position="132"/>
    </location>
</feature>
<organism evidence="8 9">
    <name type="scientific">Tautonia sociabilis</name>
    <dbReference type="NCBI Taxonomy" id="2080755"/>
    <lineage>
        <taxon>Bacteria</taxon>
        <taxon>Pseudomonadati</taxon>
        <taxon>Planctomycetota</taxon>
        <taxon>Planctomycetia</taxon>
        <taxon>Isosphaerales</taxon>
        <taxon>Isosphaeraceae</taxon>
        <taxon>Tautonia</taxon>
    </lineage>
</organism>
<feature type="domain" description="Carboxymuconolactone decarboxylase-like" evidence="7">
    <location>
        <begin position="98"/>
        <end position="172"/>
    </location>
</feature>
<keyword evidence="4 6" id="KW-1015">Disulfide bond</keyword>
<gene>
    <name evidence="6" type="primary">ahpD</name>
    <name evidence="8" type="ORF">TsocGM_18865</name>
</gene>
<comment type="similarity">
    <text evidence="6">Belongs to the AhpD family.</text>
</comment>
<dbReference type="GO" id="GO:0045454">
    <property type="term" value="P:cell redox homeostasis"/>
    <property type="evidence" value="ECO:0007669"/>
    <property type="project" value="TreeGrafter"/>
</dbReference>
<evidence type="ECO:0000256" key="1">
    <source>
        <dbReference type="ARBA" id="ARBA00022559"/>
    </source>
</evidence>
<feature type="active site" description="Cysteine sulfenic acid (-SOH) intermediate" evidence="6">
    <location>
        <position position="135"/>
    </location>
</feature>
<dbReference type="InterPro" id="IPR004675">
    <property type="entry name" value="AhpD_core"/>
</dbReference>
<feature type="disulfide bond" description="Interchain (with AhpC); in linked form" evidence="6">
    <location>
        <position position="135"/>
    </location>
</feature>
<accession>A0A432MFT7</accession>